<evidence type="ECO:0000313" key="3">
    <source>
        <dbReference type="EMBL" id="CCD42973.1"/>
    </source>
</evidence>
<organism evidence="3 4">
    <name type="scientific">Botryotinia fuckeliana (strain T4)</name>
    <name type="common">Noble rot fungus</name>
    <name type="synonym">Botrytis cinerea</name>
    <dbReference type="NCBI Taxonomy" id="999810"/>
    <lineage>
        <taxon>Eukaryota</taxon>
        <taxon>Fungi</taxon>
        <taxon>Dikarya</taxon>
        <taxon>Ascomycota</taxon>
        <taxon>Pezizomycotina</taxon>
        <taxon>Leotiomycetes</taxon>
        <taxon>Helotiales</taxon>
        <taxon>Sclerotiniaceae</taxon>
        <taxon>Botrytis</taxon>
    </lineage>
</organism>
<dbReference type="AlphaFoldDB" id="G2XQ85"/>
<evidence type="ECO:0000313" key="4">
    <source>
        <dbReference type="Proteomes" id="UP000008177"/>
    </source>
</evidence>
<protein>
    <submittedName>
        <fullName evidence="3">Uncharacterized protein</fullName>
    </submittedName>
</protein>
<feature type="region of interest" description="Disordered" evidence="1">
    <location>
        <begin position="24"/>
        <end position="48"/>
    </location>
</feature>
<keyword evidence="2" id="KW-0472">Membrane</keyword>
<dbReference type="Proteomes" id="UP000008177">
    <property type="component" value="Unplaced contigs"/>
</dbReference>
<feature type="transmembrane region" description="Helical" evidence="2">
    <location>
        <begin position="52"/>
        <end position="72"/>
    </location>
</feature>
<evidence type="ECO:0000256" key="1">
    <source>
        <dbReference type="SAM" id="MobiDB-lite"/>
    </source>
</evidence>
<feature type="transmembrane region" description="Helical" evidence="2">
    <location>
        <begin position="78"/>
        <end position="97"/>
    </location>
</feature>
<proteinExistence type="predicted"/>
<sequence>MHVLCGSGGGRWMDGWMGASARWECERERETRNEKRETRNEKRETRNENSEGWGFVYFFVCLFTSFHIDWVISSLATYYYIVTLSAMKSGGLLISAVRN</sequence>
<gene>
    <name evidence="3" type="ORF">BofuT4_P070490.1</name>
</gene>
<dbReference type="InParanoid" id="G2XQ85"/>
<keyword evidence="2" id="KW-0812">Transmembrane</keyword>
<dbReference type="HOGENOM" id="CLU_2320041_0_0_1"/>
<dbReference type="EMBL" id="FQ790251">
    <property type="protein sequence ID" value="CCD42973.1"/>
    <property type="molecule type" value="Genomic_DNA"/>
</dbReference>
<name>G2XQ85_BOTF4</name>
<accession>G2XQ85</accession>
<evidence type="ECO:0000256" key="2">
    <source>
        <dbReference type="SAM" id="Phobius"/>
    </source>
</evidence>
<reference evidence="4" key="1">
    <citation type="journal article" date="2011" name="PLoS Genet.">
        <title>Genomic analysis of the necrotrophic fungal pathogens Sclerotinia sclerotiorum and Botrytis cinerea.</title>
        <authorList>
            <person name="Amselem J."/>
            <person name="Cuomo C.A."/>
            <person name="van Kan J.A."/>
            <person name="Viaud M."/>
            <person name="Benito E.P."/>
            <person name="Couloux A."/>
            <person name="Coutinho P.M."/>
            <person name="de Vries R.P."/>
            <person name="Dyer P.S."/>
            <person name="Fillinger S."/>
            <person name="Fournier E."/>
            <person name="Gout L."/>
            <person name="Hahn M."/>
            <person name="Kohn L."/>
            <person name="Lapalu N."/>
            <person name="Plummer K.M."/>
            <person name="Pradier J.M."/>
            <person name="Quevillon E."/>
            <person name="Sharon A."/>
            <person name="Simon A."/>
            <person name="ten Have A."/>
            <person name="Tudzynski B."/>
            <person name="Tudzynski P."/>
            <person name="Wincker P."/>
            <person name="Andrew M."/>
            <person name="Anthouard V."/>
            <person name="Beever R.E."/>
            <person name="Beffa R."/>
            <person name="Benoit I."/>
            <person name="Bouzid O."/>
            <person name="Brault B."/>
            <person name="Chen Z."/>
            <person name="Choquer M."/>
            <person name="Collemare J."/>
            <person name="Cotton P."/>
            <person name="Danchin E.G."/>
            <person name="Da Silva C."/>
            <person name="Gautier A."/>
            <person name="Giraud C."/>
            <person name="Giraud T."/>
            <person name="Gonzalez C."/>
            <person name="Grossetete S."/>
            <person name="Guldener U."/>
            <person name="Henrissat B."/>
            <person name="Howlett B.J."/>
            <person name="Kodira C."/>
            <person name="Kretschmer M."/>
            <person name="Lappartient A."/>
            <person name="Leroch M."/>
            <person name="Levis C."/>
            <person name="Mauceli E."/>
            <person name="Neuveglise C."/>
            <person name="Oeser B."/>
            <person name="Pearson M."/>
            <person name="Poulain J."/>
            <person name="Poussereau N."/>
            <person name="Quesneville H."/>
            <person name="Rascle C."/>
            <person name="Schumacher J."/>
            <person name="Segurens B."/>
            <person name="Sexton A."/>
            <person name="Silva E."/>
            <person name="Sirven C."/>
            <person name="Soanes D.M."/>
            <person name="Talbot N.J."/>
            <person name="Templeton M."/>
            <person name="Yandava C."/>
            <person name="Yarden O."/>
            <person name="Zeng Q."/>
            <person name="Rollins J.A."/>
            <person name="Lebrun M.H."/>
            <person name="Dickman M."/>
        </authorList>
    </citation>
    <scope>NUCLEOTIDE SEQUENCE [LARGE SCALE GENOMIC DNA]</scope>
    <source>
        <strain evidence="4">T4</strain>
    </source>
</reference>
<keyword evidence="2" id="KW-1133">Transmembrane helix</keyword>